<dbReference type="InterPro" id="IPR044594">
    <property type="entry name" value="HIPP01/3/5/6"/>
</dbReference>
<reference evidence="2" key="2">
    <citation type="submission" date="2021-02" db="EMBL/GenBank/DDBJ databases">
        <authorList>
            <person name="Kimball J.A."/>
            <person name="Haas M.W."/>
            <person name="Macchietto M."/>
            <person name="Kono T."/>
            <person name="Duquette J."/>
            <person name="Shao M."/>
        </authorList>
    </citation>
    <scope>NUCLEOTIDE SEQUENCE</scope>
    <source>
        <tissue evidence="2">Fresh leaf tissue</tissue>
    </source>
</reference>
<dbReference type="EMBL" id="JAAALK010000289">
    <property type="protein sequence ID" value="KAG8050359.1"/>
    <property type="molecule type" value="Genomic_DNA"/>
</dbReference>
<dbReference type="OrthoDB" id="660803at2759"/>
<protein>
    <recommendedName>
        <fullName evidence="4">HMA domain-containing protein</fullName>
    </recommendedName>
</protein>
<dbReference type="AlphaFoldDB" id="A0A8J5VMM6"/>
<keyword evidence="1" id="KW-0175">Coiled coil</keyword>
<proteinExistence type="predicted"/>
<evidence type="ECO:0000313" key="3">
    <source>
        <dbReference type="Proteomes" id="UP000729402"/>
    </source>
</evidence>
<evidence type="ECO:0008006" key="4">
    <source>
        <dbReference type="Google" id="ProtNLM"/>
    </source>
</evidence>
<sequence length="203" mass="22673">MQCRCMGCVKKVEKAMVCIGSVSGVETSVADVDSWIVAVTGKVNPAKLCHWLKSRIRKDVKIVNPGPPVQNSMQKLIMLLGSSSEAKCAHITPSAPPLQDHMSWDSGVEADHQRLHLIEEKIRDLEKVRDTLKIKNLENELVAVRGELRKSREVVNGCKKALMDSALNQLEAYHKLEALNQSRCDSIVFCYLVSKSKPYLKFS</sequence>
<evidence type="ECO:0000256" key="1">
    <source>
        <dbReference type="SAM" id="Coils"/>
    </source>
</evidence>
<keyword evidence="3" id="KW-1185">Reference proteome</keyword>
<dbReference type="PANTHER" id="PTHR46413">
    <property type="entry name" value="HEAVY METAL-ASSOCIATED ISOPRENYLATED PLANT PROTEIN 6"/>
    <property type="match status" value="1"/>
</dbReference>
<comment type="caution">
    <text evidence="2">The sequence shown here is derived from an EMBL/GenBank/DDBJ whole genome shotgun (WGS) entry which is preliminary data.</text>
</comment>
<accession>A0A8J5VMM6</accession>
<gene>
    <name evidence="2" type="ORF">GUJ93_ZPchr0009g1331</name>
</gene>
<name>A0A8J5VMM6_ZIZPA</name>
<feature type="coiled-coil region" evidence="1">
    <location>
        <begin position="115"/>
        <end position="154"/>
    </location>
</feature>
<dbReference type="PANTHER" id="PTHR46413:SF18">
    <property type="entry name" value="OS09G0549600 PROTEIN"/>
    <property type="match status" value="1"/>
</dbReference>
<organism evidence="2 3">
    <name type="scientific">Zizania palustris</name>
    <name type="common">Northern wild rice</name>
    <dbReference type="NCBI Taxonomy" id="103762"/>
    <lineage>
        <taxon>Eukaryota</taxon>
        <taxon>Viridiplantae</taxon>
        <taxon>Streptophyta</taxon>
        <taxon>Embryophyta</taxon>
        <taxon>Tracheophyta</taxon>
        <taxon>Spermatophyta</taxon>
        <taxon>Magnoliopsida</taxon>
        <taxon>Liliopsida</taxon>
        <taxon>Poales</taxon>
        <taxon>Poaceae</taxon>
        <taxon>BOP clade</taxon>
        <taxon>Oryzoideae</taxon>
        <taxon>Oryzeae</taxon>
        <taxon>Zizaniinae</taxon>
        <taxon>Zizania</taxon>
    </lineage>
</organism>
<evidence type="ECO:0000313" key="2">
    <source>
        <dbReference type="EMBL" id="KAG8050359.1"/>
    </source>
</evidence>
<reference evidence="2" key="1">
    <citation type="journal article" date="2021" name="bioRxiv">
        <title>Whole Genome Assembly and Annotation of Northern Wild Rice, Zizania palustris L., Supports a Whole Genome Duplication in the Zizania Genus.</title>
        <authorList>
            <person name="Haas M."/>
            <person name="Kono T."/>
            <person name="Macchietto M."/>
            <person name="Millas R."/>
            <person name="McGilp L."/>
            <person name="Shao M."/>
            <person name="Duquette J."/>
            <person name="Hirsch C.N."/>
            <person name="Kimball J."/>
        </authorList>
    </citation>
    <scope>NUCLEOTIDE SEQUENCE</scope>
    <source>
        <tissue evidence="2">Fresh leaf tissue</tissue>
    </source>
</reference>
<dbReference type="GO" id="GO:0046872">
    <property type="term" value="F:metal ion binding"/>
    <property type="evidence" value="ECO:0007669"/>
    <property type="project" value="InterPro"/>
</dbReference>
<dbReference type="Proteomes" id="UP000729402">
    <property type="component" value="Unassembled WGS sequence"/>
</dbReference>